<accession>A0A8H5FUB4</accession>
<evidence type="ECO:0000313" key="3">
    <source>
        <dbReference type="Proteomes" id="UP000559256"/>
    </source>
</evidence>
<protein>
    <submittedName>
        <fullName evidence="2">Uncharacterized protein</fullName>
    </submittedName>
</protein>
<dbReference type="EMBL" id="JAACJM010000083">
    <property type="protein sequence ID" value="KAF5349017.1"/>
    <property type="molecule type" value="Genomic_DNA"/>
</dbReference>
<evidence type="ECO:0000313" key="2">
    <source>
        <dbReference type="EMBL" id="KAF5349017.1"/>
    </source>
</evidence>
<evidence type="ECO:0000256" key="1">
    <source>
        <dbReference type="SAM" id="MobiDB-lite"/>
    </source>
</evidence>
<dbReference type="AlphaFoldDB" id="A0A8H5FUB4"/>
<reference evidence="2 3" key="1">
    <citation type="journal article" date="2020" name="ISME J.">
        <title>Uncovering the hidden diversity of litter-decomposition mechanisms in mushroom-forming fungi.</title>
        <authorList>
            <person name="Floudas D."/>
            <person name="Bentzer J."/>
            <person name="Ahren D."/>
            <person name="Johansson T."/>
            <person name="Persson P."/>
            <person name="Tunlid A."/>
        </authorList>
    </citation>
    <scope>NUCLEOTIDE SEQUENCE [LARGE SCALE GENOMIC DNA]</scope>
    <source>
        <strain evidence="2 3">CBS 291.85</strain>
    </source>
</reference>
<feature type="compositionally biased region" description="Polar residues" evidence="1">
    <location>
        <begin position="120"/>
        <end position="133"/>
    </location>
</feature>
<feature type="region of interest" description="Disordered" evidence="1">
    <location>
        <begin position="120"/>
        <end position="139"/>
    </location>
</feature>
<dbReference type="Proteomes" id="UP000559256">
    <property type="component" value="Unassembled WGS sequence"/>
</dbReference>
<gene>
    <name evidence="2" type="ORF">D9758_012677</name>
</gene>
<sequence length="139" mass="14713">MIVSQASIAPRSTVVKNRPGFVRILMSFRRSGSIDRSKDSCKLNAVLSKVNDLSTAQGLYLFGPPLLGTDTIISVNCASTISPTRNLAGEIEGKLPYSTLLSSVCTYSLPVTLARYPHGSTTSPMGSAASNGASFRDVK</sequence>
<organism evidence="2 3">
    <name type="scientific">Tetrapyrgos nigripes</name>
    <dbReference type="NCBI Taxonomy" id="182062"/>
    <lineage>
        <taxon>Eukaryota</taxon>
        <taxon>Fungi</taxon>
        <taxon>Dikarya</taxon>
        <taxon>Basidiomycota</taxon>
        <taxon>Agaricomycotina</taxon>
        <taxon>Agaricomycetes</taxon>
        <taxon>Agaricomycetidae</taxon>
        <taxon>Agaricales</taxon>
        <taxon>Marasmiineae</taxon>
        <taxon>Marasmiaceae</taxon>
        <taxon>Tetrapyrgos</taxon>
    </lineage>
</organism>
<comment type="caution">
    <text evidence="2">The sequence shown here is derived from an EMBL/GenBank/DDBJ whole genome shotgun (WGS) entry which is preliminary data.</text>
</comment>
<keyword evidence="3" id="KW-1185">Reference proteome</keyword>
<proteinExistence type="predicted"/>
<name>A0A8H5FUB4_9AGAR</name>